<dbReference type="SUPFAM" id="SSF103473">
    <property type="entry name" value="MFS general substrate transporter"/>
    <property type="match status" value="1"/>
</dbReference>
<evidence type="ECO:0000256" key="5">
    <source>
        <dbReference type="ARBA" id="ARBA00022989"/>
    </source>
</evidence>
<keyword evidence="2" id="KW-0813">Transport</keyword>
<evidence type="ECO:0000256" key="3">
    <source>
        <dbReference type="ARBA" id="ARBA00022475"/>
    </source>
</evidence>
<keyword evidence="4 7" id="KW-0812">Transmembrane</keyword>
<dbReference type="RefSeq" id="WP_087283527.1">
    <property type="nucleotide sequence ID" value="NZ_CP021455.1"/>
</dbReference>
<feature type="transmembrane region" description="Helical" evidence="7">
    <location>
        <begin position="395"/>
        <end position="416"/>
    </location>
</feature>
<dbReference type="GO" id="GO:0022857">
    <property type="term" value="F:transmembrane transporter activity"/>
    <property type="evidence" value="ECO:0007669"/>
    <property type="project" value="InterPro"/>
</dbReference>
<dbReference type="GO" id="GO:0005886">
    <property type="term" value="C:plasma membrane"/>
    <property type="evidence" value="ECO:0007669"/>
    <property type="project" value="UniProtKB-SubCell"/>
</dbReference>
<feature type="transmembrane region" description="Helical" evidence="7">
    <location>
        <begin position="108"/>
        <end position="130"/>
    </location>
</feature>
<feature type="transmembrane region" description="Helical" evidence="7">
    <location>
        <begin position="299"/>
        <end position="319"/>
    </location>
</feature>
<dbReference type="EMBL" id="CP021455">
    <property type="protein sequence ID" value="ARU06410.1"/>
    <property type="molecule type" value="Genomic_DNA"/>
</dbReference>
<evidence type="ECO:0000313" key="9">
    <source>
        <dbReference type="EMBL" id="ARU06410.1"/>
    </source>
</evidence>
<comment type="subcellular location">
    <subcellularLocation>
        <location evidence="1">Cell membrane</location>
        <topology evidence="1">Multi-pass membrane protein</topology>
    </subcellularLocation>
</comment>
<dbReference type="PROSITE" id="PS50850">
    <property type="entry name" value="MFS"/>
    <property type="match status" value="1"/>
</dbReference>
<reference evidence="9 10" key="1">
    <citation type="submission" date="2017-05" db="EMBL/GenBank/DDBJ databases">
        <authorList>
            <person name="Song R."/>
            <person name="Chenine A.L."/>
            <person name="Ruprecht R.M."/>
        </authorList>
    </citation>
    <scope>NUCLEOTIDE SEQUENCE [LARGE SCALE GENOMIC DNA]</scope>
    <source>
        <strain evidence="9 10">DSM 26136</strain>
    </source>
</reference>
<feature type="transmembrane region" description="Helical" evidence="7">
    <location>
        <begin position="233"/>
        <end position="257"/>
    </location>
</feature>
<feature type="transmembrane region" description="Helical" evidence="7">
    <location>
        <begin position="52"/>
        <end position="72"/>
    </location>
</feature>
<dbReference type="CDD" id="cd06174">
    <property type="entry name" value="MFS"/>
    <property type="match status" value="1"/>
</dbReference>
<feature type="transmembrane region" description="Helical" evidence="7">
    <location>
        <begin position="20"/>
        <end position="40"/>
    </location>
</feature>
<evidence type="ECO:0000256" key="4">
    <source>
        <dbReference type="ARBA" id="ARBA00022692"/>
    </source>
</evidence>
<evidence type="ECO:0000259" key="8">
    <source>
        <dbReference type="PROSITE" id="PS50850"/>
    </source>
</evidence>
<accession>A0A1Y0ESM1</accession>
<keyword evidence="3" id="KW-1003">Cell membrane</keyword>
<dbReference type="KEGG" id="cser:CCO03_18655"/>
<dbReference type="OrthoDB" id="183263at2"/>
<dbReference type="PANTHER" id="PTHR23517">
    <property type="entry name" value="RESISTANCE PROTEIN MDTM, PUTATIVE-RELATED-RELATED"/>
    <property type="match status" value="1"/>
</dbReference>
<feature type="domain" description="Major facilitator superfamily (MFS) profile" evidence="8">
    <location>
        <begin position="18"/>
        <end position="421"/>
    </location>
</feature>
<keyword evidence="5 7" id="KW-1133">Transmembrane helix</keyword>
<dbReference type="Proteomes" id="UP000196138">
    <property type="component" value="Chromosome"/>
</dbReference>
<dbReference type="InterPro" id="IPR036259">
    <property type="entry name" value="MFS_trans_sf"/>
</dbReference>
<proteinExistence type="predicted"/>
<evidence type="ECO:0000256" key="7">
    <source>
        <dbReference type="SAM" id="Phobius"/>
    </source>
</evidence>
<keyword evidence="10" id="KW-1185">Reference proteome</keyword>
<dbReference type="InterPro" id="IPR020846">
    <property type="entry name" value="MFS_dom"/>
</dbReference>
<organism evidence="9 10">
    <name type="scientific">Comamonas serinivorans</name>
    <dbReference type="NCBI Taxonomy" id="1082851"/>
    <lineage>
        <taxon>Bacteria</taxon>
        <taxon>Pseudomonadati</taxon>
        <taxon>Pseudomonadota</taxon>
        <taxon>Betaproteobacteria</taxon>
        <taxon>Burkholderiales</taxon>
        <taxon>Comamonadaceae</taxon>
        <taxon>Comamonas</taxon>
    </lineage>
</organism>
<feature type="transmembrane region" description="Helical" evidence="7">
    <location>
        <begin position="174"/>
        <end position="192"/>
    </location>
</feature>
<protein>
    <recommendedName>
        <fullName evidence="8">Major facilitator superfamily (MFS) profile domain-containing protein</fullName>
    </recommendedName>
</protein>
<gene>
    <name evidence="9" type="ORF">CCO03_18655</name>
</gene>
<evidence type="ECO:0000256" key="6">
    <source>
        <dbReference type="ARBA" id="ARBA00023136"/>
    </source>
</evidence>
<feature type="transmembrane region" description="Helical" evidence="7">
    <location>
        <begin position="269"/>
        <end position="287"/>
    </location>
</feature>
<keyword evidence="6 7" id="KW-0472">Membrane</keyword>
<name>A0A1Y0ESM1_9BURK</name>
<sequence>MRFVRELDEYPTGAKRRKILTMAVLASLICSYEGAIAPVVPLLLKDLNMSLSTYGLITAISFIFGAIASLLGGKLADKYGRVRVLIPMMAVCALLAYSMVLVNTATELAVLRCILAFVDAIAITTTAPLVRDFSPRMGRAQALGFWTWGPVGANFLSAGIAAITLPLFNNSWHSQFVIIGTISLVASIYIAMNIADLSPRLRAEVLQTERKVIEDASHKQPAPESSLLRHPVVWAHCIGIGFWLAFYLTITAFGQTIMVQAFGKTASEASSIMAGFWVMNLIAVAAVGRWSDKLQLRRVFPLGFTLILLVLLAYFAHLMEQPATPTWTLVIVGTLIGGAMGSAYSPWMALYSENAEDIDPRLQGMAWGLFYFVVRIVAVAVVILGPLTVEHTQSWRVWVLISGGCTFVFLIAMLFFKGPWTHKQRLAGPQRADTPLTASSH</sequence>
<dbReference type="AlphaFoldDB" id="A0A1Y0ESM1"/>
<feature type="transmembrane region" description="Helical" evidence="7">
    <location>
        <begin position="325"/>
        <end position="347"/>
    </location>
</feature>
<dbReference type="Gene3D" id="1.20.1250.20">
    <property type="entry name" value="MFS general substrate transporter like domains"/>
    <property type="match status" value="1"/>
</dbReference>
<dbReference type="InterPro" id="IPR050171">
    <property type="entry name" value="MFS_Transporters"/>
</dbReference>
<feature type="transmembrane region" description="Helical" evidence="7">
    <location>
        <begin position="84"/>
        <end position="102"/>
    </location>
</feature>
<dbReference type="Pfam" id="PF07690">
    <property type="entry name" value="MFS_1"/>
    <property type="match status" value="1"/>
</dbReference>
<dbReference type="InterPro" id="IPR011701">
    <property type="entry name" value="MFS"/>
</dbReference>
<feature type="transmembrane region" description="Helical" evidence="7">
    <location>
        <begin position="142"/>
        <end position="168"/>
    </location>
</feature>
<feature type="transmembrane region" description="Helical" evidence="7">
    <location>
        <begin position="368"/>
        <end position="389"/>
    </location>
</feature>
<evidence type="ECO:0000256" key="2">
    <source>
        <dbReference type="ARBA" id="ARBA00022448"/>
    </source>
</evidence>
<evidence type="ECO:0000313" key="10">
    <source>
        <dbReference type="Proteomes" id="UP000196138"/>
    </source>
</evidence>
<evidence type="ECO:0000256" key="1">
    <source>
        <dbReference type="ARBA" id="ARBA00004651"/>
    </source>
</evidence>